<feature type="signal peptide" evidence="1">
    <location>
        <begin position="1"/>
        <end position="18"/>
    </location>
</feature>
<dbReference type="InterPro" id="IPR032710">
    <property type="entry name" value="NTF2-like_dom_sf"/>
</dbReference>
<keyword evidence="3" id="KW-1185">Reference proteome</keyword>
<comment type="caution">
    <text evidence="2">The sequence shown here is derived from an EMBL/GenBank/DDBJ whole genome shotgun (WGS) entry which is preliminary data.</text>
</comment>
<dbReference type="OrthoDB" id="5676998at2"/>
<dbReference type="Pfam" id="PF12893">
    <property type="entry name" value="Lumazine_bd_2"/>
    <property type="match status" value="1"/>
</dbReference>
<evidence type="ECO:0000313" key="2">
    <source>
        <dbReference type="EMBL" id="RNF86239.1"/>
    </source>
</evidence>
<dbReference type="SUPFAM" id="SSF54427">
    <property type="entry name" value="NTF2-like"/>
    <property type="match status" value="1"/>
</dbReference>
<feature type="chain" id="PRO_5018169085" evidence="1">
    <location>
        <begin position="19"/>
        <end position="141"/>
    </location>
</feature>
<dbReference type="EMBL" id="RIBS01000001">
    <property type="protein sequence ID" value="RNF86239.1"/>
    <property type="molecule type" value="Genomic_DNA"/>
</dbReference>
<sequence>MKMAILLSTIFATAPAFAQSAELEAAKVPLQNYIRAQETGNADYVREAFTADARITGNMAGRTISWSLEQYADRFTGEPAADESQRKRHIEILELTGDAGVGKVTLDYPAVRFVDYMSLVKVDGVWKIVGKSFHALAKPKP</sequence>
<organism evidence="2 3">
    <name type="scientific">Montanilutibacter psychrotolerans</name>
    <dbReference type="NCBI Taxonomy" id="1327343"/>
    <lineage>
        <taxon>Bacteria</taxon>
        <taxon>Pseudomonadati</taxon>
        <taxon>Pseudomonadota</taxon>
        <taxon>Gammaproteobacteria</taxon>
        <taxon>Lysobacterales</taxon>
        <taxon>Lysobacteraceae</taxon>
        <taxon>Montanilutibacter</taxon>
    </lineage>
</organism>
<accession>A0A3M8SYB8</accession>
<name>A0A3M8SYB8_9GAMM</name>
<dbReference type="RefSeq" id="WP_123086358.1">
    <property type="nucleotide sequence ID" value="NZ_RIBS01000001.1"/>
</dbReference>
<proteinExistence type="predicted"/>
<dbReference type="AlphaFoldDB" id="A0A3M8SYB8"/>
<protein>
    <submittedName>
        <fullName evidence="2">Nuclear transport factor 2 family protein</fullName>
    </submittedName>
</protein>
<keyword evidence="1" id="KW-0732">Signal</keyword>
<reference evidence="2 3" key="1">
    <citation type="submission" date="2018-11" db="EMBL/GenBank/DDBJ databases">
        <title>Lysobacter cryohumiis sp. nov., isolated from soil in the Tianshan Mountains, Xinjiang, China.</title>
        <authorList>
            <person name="Luo Y."/>
            <person name="Sheng H."/>
        </authorList>
    </citation>
    <scope>NUCLEOTIDE SEQUENCE [LARGE SCALE GENOMIC DNA]</scope>
    <source>
        <strain evidence="2 3">ZS60</strain>
    </source>
</reference>
<gene>
    <name evidence="2" type="ORF">EER27_02110</name>
</gene>
<evidence type="ECO:0000256" key="1">
    <source>
        <dbReference type="SAM" id="SignalP"/>
    </source>
</evidence>
<dbReference type="InterPro" id="IPR039437">
    <property type="entry name" value="FrzH/put_lumazine-bd"/>
</dbReference>
<dbReference type="Gene3D" id="3.10.450.50">
    <property type="match status" value="1"/>
</dbReference>
<evidence type="ECO:0000313" key="3">
    <source>
        <dbReference type="Proteomes" id="UP000267049"/>
    </source>
</evidence>
<dbReference type="Proteomes" id="UP000267049">
    <property type="component" value="Unassembled WGS sequence"/>
</dbReference>